<dbReference type="InterPro" id="IPR036397">
    <property type="entry name" value="RNaseH_sf"/>
</dbReference>
<dbReference type="InterPro" id="IPR052709">
    <property type="entry name" value="Transposase-MT_Hybrid"/>
</dbReference>
<dbReference type="PANTHER" id="PTHR46060:SF1">
    <property type="entry name" value="MARINER MOS1 TRANSPOSASE-LIKE PROTEIN"/>
    <property type="match status" value="1"/>
</dbReference>
<accession>A0A0C2G5M3</accession>
<organism evidence="1 2">
    <name type="scientific">Ancylostoma duodenale</name>
    <dbReference type="NCBI Taxonomy" id="51022"/>
    <lineage>
        <taxon>Eukaryota</taxon>
        <taxon>Metazoa</taxon>
        <taxon>Ecdysozoa</taxon>
        <taxon>Nematoda</taxon>
        <taxon>Chromadorea</taxon>
        <taxon>Rhabditida</taxon>
        <taxon>Rhabditina</taxon>
        <taxon>Rhabditomorpha</taxon>
        <taxon>Strongyloidea</taxon>
        <taxon>Ancylostomatidae</taxon>
        <taxon>Ancylostomatinae</taxon>
        <taxon>Ancylostoma</taxon>
    </lineage>
</organism>
<keyword evidence="2" id="KW-1185">Reference proteome</keyword>
<dbReference type="GO" id="GO:0003676">
    <property type="term" value="F:nucleic acid binding"/>
    <property type="evidence" value="ECO:0007669"/>
    <property type="project" value="InterPro"/>
</dbReference>
<evidence type="ECO:0000313" key="1">
    <source>
        <dbReference type="EMBL" id="KIH52346.1"/>
    </source>
</evidence>
<proteinExistence type="predicted"/>
<evidence type="ECO:0008006" key="3">
    <source>
        <dbReference type="Google" id="ProtNLM"/>
    </source>
</evidence>
<reference evidence="1 2" key="1">
    <citation type="submission" date="2013-12" db="EMBL/GenBank/DDBJ databases">
        <title>Draft genome of the parsitic nematode Ancylostoma duodenale.</title>
        <authorList>
            <person name="Mitreva M."/>
        </authorList>
    </citation>
    <scope>NUCLEOTIDE SEQUENCE [LARGE SCALE GENOMIC DNA]</scope>
    <source>
        <strain evidence="1 2">Zhejiang</strain>
    </source>
</reference>
<dbReference type="EMBL" id="KN743866">
    <property type="protein sequence ID" value="KIH52346.1"/>
    <property type="molecule type" value="Genomic_DNA"/>
</dbReference>
<name>A0A0C2G5M3_9BILA</name>
<sequence>MESGLSTLTFTGVLDGLTKMRTQKMSPNPTYSPKGYALHLVEHTWRRVLGAARRWTADVCIELLRNLKANFENARPQLHEFYFHHDNARPHIERTTNAELIKFGWTTLTTLPHPPYSPHPASSDYHRFPISNVI</sequence>
<dbReference type="Gene3D" id="3.30.420.10">
    <property type="entry name" value="Ribonuclease H-like superfamily/Ribonuclease H"/>
    <property type="match status" value="1"/>
</dbReference>
<dbReference type="PANTHER" id="PTHR46060">
    <property type="entry name" value="MARINER MOS1 TRANSPOSASE-LIKE PROTEIN"/>
    <property type="match status" value="1"/>
</dbReference>
<dbReference type="OrthoDB" id="5863303at2759"/>
<protein>
    <recommendedName>
        <fullName evidence="3">Tc1-like transposase DDE domain-containing protein</fullName>
    </recommendedName>
</protein>
<dbReference type="Proteomes" id="UP000054047">
    <property type="component" value="Unassembled WGS sequence"/>
</dbReference>
<gene>
    <name evidence="1" type="ORF">ANCDUO_17553</name>
</gene>
<evidence type="ECO:0000313" key="2">
    <source>
        <dbReference type="Proteomes" id="UP000054047"/>
    </source>
</evidence>
<dbReference type="AlphaFoldDB" id="A0A0C2G5M3"/>